<evidence type="ECO:0000259" key="1">
    <source>
        <dbReference type="PROSITE" id="PS51186"/>
    </source>
</evidence>
<comment type="caution">
    <text evidence="2">The sequence shown here is derived from an EMBL/GenBank/DDBJ whole genome shotgun (WGS) entry which is preliminary data.</text>
</comment>
<evidence type="ECO:0000313" key="2">
    <source>
        <dbReference type="EMBL" id="MFD0862667.1"/>
    </source>
</evidence>
<name>A0ABW3D0L3_9FLAO</name>
<dbReference type="PANTHER" id="PTHR43792:SF1">
    <property type="entry name" value="N-ACETYLTRANSFERASE DOMAIN-CONTAINING PROTEIN"/>
    <property type="match status" value="1"/>
</dbReference>
<dbReference type="GO" id="GO:0016746">
    <property type="term" value="F:acyltransferase activity"/>
    <property type="evidence" value="ECO:0007669"/>
    <property type="project" value="UniProtKB-KW"/>
</dbReference>
<dbReference type="InterPro" id="IPR051531">
    <property type="entry name" value="N-acetyltransferase"/>
</dbReference>
<keyword evidence="3" id="KW-1185">Reference proteome</keyword>
<dbReference type="Pfam" id="PF00583">
    <property type="entry name" value="Acetyltransf_1"/>
    <property type="match status" value="1"/>
</dbReference>
<reference evidence="3" key="1">
    <citation type="journal article" date="2019" name="Int. J. Syst. Evol. Microbiol.">
        <title>The Global Catalogue of Microorganisms (GCM) 10K type strain sequencing project: providing services to taxonomists for standard genome sequencing and annotation.</title>
        <authorList>
            <consortium name="The Broad Institute Genomics Platform"/>
            <consortium name="The Broad Institute Genome Sequencing Center for Infectious Disease"/>
            <person name="Wu L."/>
            <person name="Ma J."/>
        </authorList>
    </citation>
    <scope>NUCLEOTIDE SEQUENCE [LARGE SCALE GENOMIC DNA]</scope>
    <source>
        <strain evidence="3">CCUG 62952</strain>
    </source>
</reference>
<protein>
    <submittedName>
        <fullName evidence="2">GNAT family N-acetyltransferase</fullName>
        <ecNumber evidence="2">2.3.1.-</ecNumber>
    </submittedName>
</protein>
<dbReference type="Gene3D" id="3.40.630.30">
    <property type="match status" value="2"/>
</dbReference>
<dbReference type="InterPro" id="IPR016181">
    <property type="entry name" value="Acyl_CoA_acyltransferase"/>
</dbReference>
<accession>A0ABW3D0L3</accession>
<gene>
    <name evidence="2" type="ORF">ACFQ1M_10675</name>
</gene>
<feature type="domain" description="N-acetyltransferase" evidence="1">
    <location>
        <begin position="166"/>
        <end position="312"/>
    </location>
</feature>
<keyword evidence="2" id="KW-0012">Acyltransferase</keyword>
<dbReference type="PROSITE" id="PS51186">
    <property type="entry name" value="GNAT"/>
    <property type="match status" value="2"/>
</dbReference>
<dbReference type="PANTHER" id="PTHR43792">
    <property type="entry name" value="GNAT FAMILY, PUTATIVE (AFU_ORTHOLOGUE AFUA_3G00765)-RELATED-RELATED"/>
    <property type="match status" value="1"/>
</dbReference>
<evidence type="ECO:0000313" key="3">
    <source>
        <dbReference type="Proteomes" id="UP001596978"/>
    </source>
</evidence>
<dbReference type="InterPro" id="IPR000182">
    <property type="entry name" value="GNAT_dom"/>
</dbReference>
<organism evidence="2 3">
    <name type="scientific">Sungkyunkwania multivorans</name>
    <dbReference type="NCBI Taxonomy" id="1173618"/>
    <lineage>
        <taxon>Bacteria</taxon>
        <taxon>Pseudomonadati</taxon>
        <taxon>Bacteroidota</taxon>
        <taxon>Flavobacteriia</taxon>
        <taxon>Flavobacteriales</taxon>
        <taxon>Flavobacteriaceae</taxon>
        <taxon>Sungkyunkwania</taxon>
    </lineage>
</organism>
<dbReference type="RefSeq" id="WP_386408009.1">
    <property type="nucleotide sequence ID" value="NZ_JBHTJH010000010.1"/>
</dbReference>
<dbReference type="Pfam" id="PF13302">
    <property type="entry name" value="Acetyltransf_3"/>
    <property type="match status" value="1"/>
</dbReference>
<dbReference type="Proteomes" id="UP001596978">
    <property type="component" value="Unassembled WGS sequence"/>
</dbReference>
<sequence>MKKIIKTDRLYLREFVMDDAFHLYKMNSDPEVLHYTGDEPFRSEEAAAHFIQDYDFYTKHNMGRWAMIHNEDDTFLGWCGLKYHKEERIVEVGYRLYQKYWGKGYATEAAKAAIKYGFEKLRLKVIYAHVHVANKASHRVAQKAGLSFVKDFVYDGKPAKLYHITNPHYSLKEIDAQEAYKVRHPVLRKGKPIEACKFDEDRDISTLHMGMYFKNDLVGVVTFTENSHPLFKETLQFQLRGMAVLEAYRNKRIGEHLVSHGETVLNKRGVTRIWLNARKNATAFYKRLDYVICSKEFEVPIFGPHFQMTKKI</sequence>
<proteinExistence type="predicted"/>
<keyword evidence="2" id="KW-0808">Transferase</keyword>
<dbReference type="EMBL" id="JBHTJH010000010">
    <property type="protein sequence ID" value="MFD0862667.1"/>
    <property type="molecule type" value="Genomic_DNA"/>
</dbReference>
<dbReference type="EC" id="2.3.1.-" evidence="2"/>
<dbReference type="CDD" id="cd04301">
    <property type="entry name" value="NAT_SF"/>
    <property type="match status" value="1"/>
</dbReference>
<feature type="domain" description="N-acetyltransferase" evidence="1">
    <location>
        <begin position="10"/>
        <end position="167"/>
    </location>
</feature>
<dbReference type="SUPFAM" id="SSF55729">
    <property type="entry name" value="Acyl-CoA N-acyltransferases (Nat)"/>
    <property type="match status" value="2"/>
</dbReference>